<keyword evidence="2" id="KW-1185">Reference proteome</keyword>
<reference evidence="1" key="1">
    <citation type="submission" date="2022-04" db="EMBL/GenBank/DDBJ databases">
        <title>Genome of the entomopathogenic fungus Entomophthora muscae.</title>
        <authorList>
            <person name="Elya C."/>
            <person name="Lovett B.R."/>
            <person name="Lee E."/>
            <person name="Macias A.M."/>
            <person name="Hajek A.E."/>
            <person name="De Bivort B.L."/>
            <person name="Kasson M.T."/>
            <person name="De Fine Licht H.H."/>
            <person name="Stajich J.E."/>
        </authorList>
    </citation>
    <scope>NUCLEOTIDE SEQUENCE</scope>
    <source>
        <strain evidence="1">Berkeley</strain>
    </source>
</reference>
<comment type="caution">
    <text evidence="1">The sequence shown here is derived from an EMBL/GenBank/DDBJ whole genome shotgun (WGS) entry which is preliminary data.</text>
</comment>
<dbReference type="Proteomes" id="UP001165960">
    <property type="component" value="Unassembled WGS sequence"/>
</dbReference>
<evidence type="ECO:0000313" key="1">
    <source>
        <dbReference type="EMBL" id="KAJ9084905.1"/>
    </source>
</evidence>
<protein>
    <submittedName>
        <fullName evidence="1">ADP-ribosylation factor GTPase activating protein, ER-Golgi transport, variant 2</fullName>
    </submittedName>
</protein>
<evidence type="ECO:0000313" key="2">
    <source>
        <dbReference type="Proteomes" id="UP001165960"/>
    </source>
</evidence>
<gene>
    <name evidence="1" type="primary">GLO3_4</name>
    <name evidence="1" type="ORF">DSO57_1019408</name>
</gene>
<name>A0ACC2UDI8_9FUNG</name>
<dbReference type="EMBL" id="QTSX02000797">
    <property type="protein sequence ID" value="KAJ9084905.1"/>
    <property type="molecule type" value="Genomic_DNA"/>
</dbReference>
<proteinExistence type="predicted"/>
<organism evidence="1 2">
    <name type="scientific">Entomophthora muscae</name>
    <dbReference type="NCBI Taxonomy" id="34485"/>
    <lineage>
        <taxon>Eukaryota</taxon>
        <taxon>Fungi</taxon>
        <taxon>Fungi incertae sedis</taxon>
        <taxon>Zoopagomycota</taxon>
        <taxon>Entomophthoromycotina</taxon>
        <taxon>Entomophthoromycetes</taxon>
        <taxon>Entomophthorales</taxon>
        <taxon>Entomophthoraceae</taxon>
        <taxon>Entomophthora</taxon>
    </lineage>
</organism>
<accession>A0ACC2UDI8</accession>
<sequence>MAEPTKTELQEFFRKANQKRENKLCFDCGSKNPTWSSVTFGIYICLDCSSAHRNLGVHISFVRSTSLDSWSWDQLRVMKVGGNGPALEFFKQNGGPTQGDTKTKYTSRAATLYKKALDKKVQEDLKLNPKPIIEDVEDKKAQSEKKEDDDFFSSWDKVPKASTPAPKKAVAPTARLGLGALNKAAAGPSRLGATSSLKSKPASSRMAATKKVAISFDEAEALAREEAERKTVLKSSITGPSIVSPRPSAGALTTDESSVPKKGAISSRLMYSSPKVAASNPSSTARTGPRRLGGFGATAAQAPKEQPKKSFAFGASSQPEPEGTFIIDIPFKALATGEAQSRFGNAKALSSDQFFERGSYDPNAGASERERLAQFDGARSLSSAQFFGESGQEDDTDSGTGFPGSERIGIPLDMNVDMDAIRDTLRNGTQKLAGMLEDFRVT</sequence>